<protein>
    <submittedName>
        <fullName evidence="2">Uncharacterized protein</fullName>
    </submittedName>
</protein>
<feature type="region of interest" description="Disordered" evidence="1">
    <location>
        <begin position="1"/>
        <end position="36"/>
    </location>
</feature>
<proteinExistence type="predicted"/>
<gene>
    <name evidence="2" type="ORF">J2X26_003032</name>
</gene>
<comment type="caution">
    <text evidence="2">The sequence shown here is derived from an EMBL/GenBank/DDBJ whole genome shotgun (WGS) entry which is preliminary data.</text>
</comment>
<evidence type="ECO:0000313" key="2">
    <source>
        <dbReference type="EMBL" id="MDQ0374705.1"/>
    </source>
</evidence>
<reference evidence="2 3" key="1">
    <citation type="submission" date="2023-07" db="EMBL/GenBank/DDBJ databases">
        <title>Sorghum-associated microbial communities from plants grown in Nebraska, USA.</title>
        <authorList>
            <person name="Schachtman D."/>
        </authorList>
    </citation>
    <scope>NUCLEOTIDE SEQUENCE [LARGE SCALE GENOMIC DNA]</scope>
    <source>
        <strain evidence="2 3">BE332</strain>
    </source>
</reference>
<sequence>MSDAPPEALQHAHAGTGLGATRRSSTRNSRDATTPPYELLQQLSPASTPPHLHALAAEAGIAEVFVAPDEEDTHALELYGSLAGRESPATFFTWDAGI</sequence>
<dbReference type="EMBL" id="JAUSVB010000004">
    <property type="protein sequence ID" value="MDQ0374705.1"/>
    <property type="molecule type" value="Genomic_DNA"/>
</dbReference>
<name>A0ABU0EHE3_9CELL</name>
<keyword evidence="3" id="KW-1185">Reference proteome</keyword>
<dbReference type="Proteomes" id="UP001239626">
    <property type="component" value="Unassembled WGS sequence"/>
</dbReference>
<accession>A0ABU0EHE3</accession>
<dbReference type="RefSeq" id="WP_307493529.1">
    <property type="nucleotide sequence ID" value="NZ_JAUSVB010000004.1"/>
</dbReference>
<evidence type="ECO:0000256" key="1">
    <source>
        <dbReference type="SAM" id="MobiDB-lite"/>
    </source>
</evidence>
<evidence type="ECO:0000313" key="3">
    <source>
        <dbReference type="Proteomes" id="UP001239626"/>
    </source>
</evidence>
<organism evidence="2 3">
    <name type="scientific">Cellulomonas humilata</name>
    <dbReference type="NCBI Taxonomy" id="144055"/>
    <lineage>
        <taxon>Bacteria</taxon>
        <taxon>Bacillati</taxon>
        <taxon>Actinomycetota</taxon>
        <taxon>Actinomycetes</taxon>
        <taxon>Micrococcales</taxon>
        <taxon>Cellulomonadaceae</taxon>
        <taxon>Cellulomonas</taxon>
    </lineage>
</organism>